<protein>
    <submittedName>
        <fullName evidence="1">Uncharacterized protein</fullName>
    </submittedName>
</protein>
<organism evidence="1 2">
    <name type="scientific">Catenulispora yoronensis</name>
    <dbReference type="NCBI Taxonomy" id="450799"/>
    <lineage>
        <taxon>Bacteria</taxon>
        <taxon>Bacillati</taxon>
        <taxon>Actinomycetota</taxon>
        <taxon>Actinomycetes</taxon>
        <taxon>Catenulisporales</taxon>
        <taxon>Catenulisporaceae</taxon>
        <taxon>Catenulispora</taxon>
    </lineage>
</organism>
<keyword evidence="2" id="KW-1185">Reference proteome</keyword>
<evidence type="ECO:0000313" key="2">
    <source>
        <dbReference type="Proteomes" id="UP001500751"/>
    </source>
</evidence>
<dbReference type="Proteomes" id="UP001500751">
    <property type="component" value="Unassembled WGS sequence"/>
</dbReference>
<name>A0ABP5FB94_9ACTN</name>
<accession>A0ABP5FB94</accession>
<evidence type="ECO:0000313" key="1">
    <source>
        <dbReference type="EMBL" id="GAA2019914.1"/>
    </source>
</evidence>
<gene>
    <name evidence="1" type="ORF">GCM10009839_15570</name>
</gene>
<comment type="caution">
    <text evidence="1">The sequence shown here is derived from an EMBL/GenBank/DDBJ whole genome shotgun (WGS) entry which is preliminary data.</text>
</comment>
<dbReference type="EMBL" id="BAAAQN010000006">
    <property type="protein sequence ID" value="GAA2019914.1"/>
    <property type="molecule type" value="Genomic_DNA"/>
</dbReference>
<proteinExistence type="predicted"/>
<reference evidence="2" key="1">
    <citation type="journal article" date="2019" name="Int. J. Syst. Evol. Microbiol.">
        <title>The Global Catalogue of Microorganisms (GCM) 10K type strain sequencing project: providing services to taxonomists for standard genome sequencing and annotation.</title>
        <authorList>
            <consortium name="The Broad Institute Genomics Platform"/>
            <consortium name="The Broad Institute Genome Sequencing Center for Infectious Disease"/>
            <person name="Wu L."/>
            <person name="Ma J."/>
        </authorList>
    </citation>
    <scope>NUCLEOTIDE SEQUENCE [LARGE SCALE GENOMIC DNA]</scope>
    <source>
        <strain evidence="2">JCM 16014</strain>
    </source>
</reference>
<sequence length="88" mass="9883">MSLNQTPAATTSPTPADLRELARRDYLRLFHHAARCPDCTPGNLKANPPIPPRIRTICATGMEQRREYEAAYRAWETASRAEEKGQST</sequence>